<sequence>MASQLRADVYVAPGLKVAGSHPANYGHWSPISCTLIQGESEAVLVDTPISEDQTKELIKWIEETAPSKELKYIYITHGHGDHFFGISQLKERWPNAKAVTSAGSAEHAKHQLGPQWWDGFWTKYFPDQIRLPVELPEPLSSKFFSVEGHEFRVVEVGHTDTKNTTVLHVPDIANTTELRDEWLRALDKLEALNPQTVVAGHKRPGTVDGVFNIHATRAYIKAFEKVVGESKNKDEVQSKMLNLYPSRINPRAVLAGAVAAFK</sequence>
<dbReference type="InParanoid" id="A0A0C3GMB2"/>
<protein>
    <recommendedName>
        <fullName evidence="1">Metallo-beta-lactamase domain-containing protein</fullName>
    </recommendedName>
</protein>
<name>A0A0C3GMB2_OIDMZ</name>
<dbReference type="HOGENOM" id="CLU_054962_1_0_1"/>
<dbReference type="CDD" id="cd07739">
    <property type="entry name" value="metallo-hydrolase-like_MBL-fold"/>
    <property type="match status" value="1"/>
</dbReference>
<evidence type="ECO:0000313" key="3">
    <source>
        <dbReference type="Proteomes" id="UP000054321"/>
    </source>
</evidence>
<dbReference type="SUPFAM" id="SSF56281">
    <property type="entry name" value="Metallo-hydrolase/oxidoreductase"/>
    <property type="match status" value="1"/>
</dbReference>
<dbReference type="Pfam" id="PF00753">
    <property type="entry name" value="Lactamase_B"/>
    <property type="match status" value="1"/>
</dbReference>
<proteinExistence type="predicted"/>
<dbReference type="AlphaFoldDB" id="A0A0C3GMB2"/>
<keyword evidence="3" id="KW-1185">Reference proteome</keyword>
<dbReference type="InterPro" id="IPR001279">
    <property type="entry name" value="Metallo-B-lactamas"/>
</dbReference>
<accession>A0A0C3GMB2</accession>
<dbReference type="InterPro" id="IPR036866">
    <property type="entry name" value="RibonucZ/Hydroxyglut_hydro"/>
</dbReference>
<dbReference type="InterPro" id="IPR050855">
    <property type="entry name" value="NDM-1-like"/>
</dbReference>
<evidence type="ECO:0000313" key="2">
    <source>
        <dbReference type="EMBL" id="KIM97255.1"/>
    </source>
</evidence>
<organism evidence="2 3">
    <name type="scientific">Oidiodendron maius (strain Zn)</name>
    <dbReference type="NCBI Taxonomy" id="913774"/>
    <lineage>
        <taxon>Eukaryota</taxon>
        <taxon>Fungi</taxon>
        <taxon>Dikarya</taxon>
        <taxon>Ascomycota</taxon>
        <taxon>Pezizomycotina</taxon>
        <taxon>Leotiomycetes</taxon>
        <taxon>Leotiomycetes incertae sedis</taxon>
        <taxon>Myxotrichaceae</taxon>
        <taxon>Oidiodendron</taxon>
    </lineage>
</organism>
<dbReference type="Gene3D" id="3.60.15.10">
    <property type="entry name" value="Ribonuclease Z/Hydroxyacylglutathione hydrolase-like"/>
    <property type="match status" value="1"/>
</dbReference>
<reference evidence="3" key="2">
    <citation type="submission" date="2015-01" db="EMBL/GenBank/DDBJ databases">
        <title>Evolutionary Origins and Diversification of the Mycorrhizal Mutualists.</title>
        <authorList>
            <consortium name="DOE Joint Genome Institute"/>
            <consortium name="Mycorrhizal Genomics Consortium"/>
            <person name="Kohler A."/>
            <person name="Kuo A."/>
            <person name="Nagy L.G."/>
            <person name="Floudas D."/>
            <person name="Copeland A."/>
            <person name="Barry K.W."/>
            <person name="Cichocki N."/>
            <person name="Veneault-Fourrey C."/>
            <person name="LaButti K."/>
            <person name="Lindquist E.A."/>
            <person name="Lipzen A."/>
            <person name="Lundell T."/>
            <person name="Morin E."/>
            <person name="Murat C."/>
            <person name="Riley R."/>
            <person name="Ohm R."/>
            <person name="Sun H."/>
            <person name="Tunlid A."/>
            <person name="Henrissat B."/>
            <person name="Grigoriev I.V."/>
            <person name="Hibbett D.S."/>
            <person name="Martin F."/>
        </authorList>
    </citation>
    <scope>NUCLEOTIDE SEQUENCE [LARGE SCALE GENOMIC DNA]</scope>
    <source>
        <strain evidence="3">Zn</strain>
    </source>
</reference>
<gene>
    <name evidence="2" type="ORF">OIDMADRAFT_169011</name>
</gene>
<dbReference type="PANTHER" id="PTHR42951:SF14">
    <property type="entry name" value="METALLO-BETA-LACTAMASE SUPERFAMILY PROTEIN"/>
    <property type="match status" value="1"/>
</dbReference>
<reference evidence="2 3" key="1">
    <citation type="submission" date="2014-04" db="EMBL/GenBank/DDBJ databases">
        <authorList>
            <consortium name="DOE Joint Genome Institute"/>
            <person name="Kuo A."/>
            <person name="Martino E."/>
            <person name="Perotto S."/>
            <person name="Kohler A."/>
            <person name="Nagy L.G."/>
            <person name="Floudas D."/>
            <person name="Copeland A."/>
            <person name="Barry K.W."/>
            <person name="Cichocki N."/>
            <person name="Veneault-Fourrey C."/>
            <person name="LaButti K."/>
            <person name="Lindquist E.A."/>
            <person name="Lipzen A."/>
            <person name="Lundell T."/>
            <person name="Morin E."/>
            <person name="Murat C."/>
            <person name="Sun H."/>
            <person name="Tunlid A."/>
            <person name="Henrissat B."/>
            <person name="Grigoriev I.V."/>
            <person name="Hibbett D.S."/>
            <person name="Martin F."/>
            <person name="Nordberg H.P."/>
            <person name="Cantor M.N."/>
            <person name="Hua S.X."/>
        </authorList>
    </citation>
    <scope>NUCLEOTIDE SEQUENCE [LARGE SCALE GENOMIC DNA]</scope>
    <source>
        <strain evidence="2 3">Zn</strain>
    </source>
</reference>
<dbReference type="OrthoDB" id="3436867at2759"/>
<dbReference type="Proteomes" id="UP000054321">
    <property type="component" value="Unassembled WGS sequence"/>
</dbReference>
<dbReference type="EMBL" id="KN832882">
    <property type="protein sequence ID" value="KIM97255.1"/>
    <property type="molecule type" value="Genomic_DNA"/>
</dbReference>
<feature type="domain" description="Metallo-beta-lactamase" evidence="1">
    <location>
        <begin position="30"/>
        <end position="201"/>
    </location>
</feature>
<dbReference type="SMART" id="SM00849">
    <property type="entry name" value="Lactamase_B"/>
    <property type="match status" value="1"/>
</dbReference>
<dbReference type="PANTHER" id="PTHR42951">
    <property type="entry name" value="METALLO-BETA-LACTAMASE DOMAIN-CONTAINING"/>
    <property type="match status" value="1"/>
</dbReference>
<evidence type="ECO:0000259" key="1">
    <source>
        <dbReference type="SMART" id="SM00849"/>
    </source>
</evidence>